<dbReference type="KEGG" id="srum:GPZ88_09900"/>
<name>A0A6G8I2Y3_9STRE</name>
<dbReference type="RefSeq" id="WP_157328563.1">
    <property type="nucleotide sequence ID" value="NZ_CP046920.1"/>
</dbReference>
<dbReference type="EMBL" id="CP046920">
    <property type="protein sequence ID" value="QIM47381.1"/>
    <property type="molecule type" value="Genomic_DNA"/>
</dbReference>
<protein>
    <submittedName>
        <fullName evidence="1">Uncharacterized protein</fullName>
    </submittedName>
</protein>
<evidence type="ECO:0000313" key="1">
    <source>
        <dbReference type="EMBL" id="QIM47381.1"/>
    </source>
</evidence>
<accession>A0A6G8I2Y3</accession>
<dbReference type="AlphaFoldDB" id="A0A6G8I2Y3"/>
<gene>
    <name evidence="1" type="ORF">GPZ88_09900</name>
</gene>
<sequence length="421" mass="49766">MNENIFFNVSSIDENIKLTPPQDSIAYYPISQQKMQYIFFNKKQLLLMYHLLRFSYFDREIIKNIYHSLEPNRILQSSWLQSCIGNRSYPISIYPEFKDGRKKIYYLNKKFAKWLLDTLTLPKFSEFYEMAKSTEYDFSLYSIKSNNLYGGKPRTVNIHDLKTRRLCASIAKEISQRLSGISFESLNIQYSFPTNRKVITLLPDAVIFINGVPFYIEYDRNTELHFQLLGKVIGYFTESYYKNGTVFFVFDELGKPLRNEFHRRVKTFLSKVETTFYQDTNKTYYDMLEENNVTLVANPAEFSVSQIAHHIIKTFYEEHIPKLTIDKVSGLGGLPFEILEITENHNSFFHYEVKVMDDSYEESLIPVLEVSYITAGFALQLEQIYQEYNAQYKHVALRFDRAINAQFYPLPHQNFFIPIFI</sequence>
<organism evidence="1 2">
    <name type="scientific">Streptococcus ruminicola</name>
    <dbReference type="NCBI Taxonomy" id="2686210"/>
    <lineage>
        <taxon>Bacteria</taxon>
        <taxon>Bacillati</taxon>
        <taxon>Bacillota</taxon>
        <taxon>Bacilli</taxon>
        <taxon>Lactobacillales</taxon>
        <taxon>Streptococcaceae</taxon>
        <taxon>Streptococcus</taxon>
    </lineage>
</organism>
<reference evidence="1 2" key="1">
    <citation type="submission" date="2019-12" db="EMBL/GenBank/DDBJ databases">
        <title>Complete genome sequence of Streptococcus sp. CNU G2 isolated frome Bos taurus coreanae.</title>
        <authorList>
            <person name="Park S.Y."/>
            <person name="Kim J.H."/>
            <person name="Seo S.W."/>
        </authorList>
    </citation>
    <scope>NUCLEOTIDE SEQUENCE [LARGE SCALE GENOMIC DNA]</scope>
    <source>
        <strain evidence="1 2">CNU G2</strain>
        <plasmid evidence="2">p_cnu_g2</plasmid>
    </source>
</reference>
<proteinExistence type="predicted"/>
<dbReference type="Proteomes" id="UP000503166">
    <property type="component" value="Plasmid p_CNU_G2"/>
</dbReference>
<geneLocation type="plasmid" evidence="2">
    <name>p_cnu_g2</name>
</geneLocation>
<keyword evidence="1" id="KW-0614">Plasmid</keyword>
<evidence type="ECO:0000313" key="2">
    <source>
        <dbReference type="Proteomes" id="UP000503166"/>
    </source>
</evidence>